<dbReference type="SUPFAM" id="SSF56601">
    <property type="entry name" value="beta-lactamase/transpeptidase-like"/>
    <property type="match status" value="1"/>
</dbReference>
<dbReference type="Pfam" id="PF00144">
    <property type="entry name" value="Beta-lactamase"/>
    <property type="match status" value="1"/>
</dbReference>
<dbReference type="Gene3D" id="3.40.710.10">
    <property type="entry name" value="DD-peptidase/beta-lactamase superfamily"/>
    <property type="match status" value="1"/>
</dbReference>
<dbReference type="Proteomes" id="UP001526426">
    <property type="component" value="Unassembled WGS sequence"/>
</dbReference>
<keyword evidence="1" id="KW-0472">Membrane</keyword>
<evidence type="ECO:0000313" key="3">
    <source>
        <dbReference type="EMBL" id="MCW6035791.1"/>
    </source>
</evidence>
<evidence type="ECO:0000259" key="2">
    <source>
        <dbReference type="Pfam" id="PF00144"/>
    </source>
</evidence>
<dbReference type="InterPro" id="IPR012338">
    <property type="entry name" value="Beta-lactam/transpept-like"/>
</dbReference>
<protein>
    <submittedName>
        <fullName evidence="3">Beta-lactamase family protein</fullName>
    </submittedName>
</protein>
<dbReference type="PROSITE" id="PS51257">
    <property type="entry name" value="PROKAR_LIPOPROTEIN"/>
    <property type="match status" value="1"/>
</dbReference>
<reference evidence="3 4" key="1">
    <citation type="submission" date="2021-08" db="EMBL/GenBank/DDBJ databases">
        <title>Draft genome sequence of Spirulina subsalsa with high tolerance to salinity and hype-accumulation of phycocyanin.</title>
        <authorList>
            <person name="Pei H."/>
            <person name="Jiang L."/>
        </authorList>
    </citation>
    <scope>NUCLEOTIDE SEQUENCE [LARGE SCALE GENOMIC DNA]</scope>
    <source>
        <strain evidence="3 4">FACHB-351</strain>
    </source>
</reference>
<evidence type="ECO:0000256" key="1">
    <source>
        <dbReference type="SAM" id="Phobius"/>
    </source>
</evidence>
<dbReference type="InterPro" id="IPR001466">
    <property type="entry name" value="Beta-lactam-related"/>
</dbReference>
<sequence length="378" mass="41684">MQLEFKAIAHFLIAPVYLLGSLLLFSCYPTPLGESGDESVDSSELTLGTELTEEIDRLVAASLRHNGPGVAVLIIDRGAIFQKGYGLGQVVEQRPITPDTVFDLASVSKQMTALGILRLMEAGKLELEDAVMEHLPDFEDPDPDNPIVIRDLLNHTSGLADYTGEAWQETDEAFARLTIEDHLQWLNQQEIESDRGVEFEYNNSGYALLALIIERISGQSFGAFMAEQIFTPLGMNNTVVFGDLDQQIPNRAEGYAVSPQGDVEPSSFPSVIAGDGNIFSSIADLVRYDQGLRNGDLVTPATLKLAFTPGTLDDGESFPYGLGWEISPDYVEHRGSWYGTSTFYRHYTQVPVTIIVLANDENYPVDKLVDDLARLLRD</sequence>
<dbReference type="InterPro" id="IPR050491">
    <property type="entry name" value="AmpC-like"/>
</dbReference>
<keyword evidence="1" id="KW-1133">Transmembrane helix</keyword>
<name>A0ABT3L2Q4_9CYAN</name>
<comment type="caution">
    <text evidence="3">The sequence shown here is derived from an EMBL/GenBank/DDBJ whole genome shotgun (WGS) entry which is preliminary data.</text>
</comment>
<accession>A0ABT3L2Q4</accession>
<organism evidence="3 4">
    <name type="scientific">Spirulina subsalsa FACHB-351</name>
    <dbReference type="NCBI Taxonomy" id="234711"/>
    <lineage>
        <taxon>Bacteria</taxon>
        <taxon>Bacillati</taxon>
        <taxon>Cyanobacteriota</taxon>
        <taxon>Cyanophyceae</taxon>
        <taxon>Spirulinales</taxon>
        <taxon>Spirulinaceae</taxon>
        <taxon>Spirulina</taxon>
    </lineage>
</organism>
<keyword evidence="4" id="KW-1185">Reference proteome</keyword>
<gene>
    <name evidence="3" type="ORF">K4A83_05820</name>
</gene>
<evidence type="ECO:0000313" key="4">
    <source>
        <dbReference type="Proteomes" id="UP001526426"/>
    </source>
</evidence>
<dbReference type="PANTHER" id="PTHR46825">
    <property type="entry name" value="D-ALANYL-D-ALANINE-CARBOXYPEPTIDASE/ENDOPEPTIDASE AMPH"/>
    <property type="match status" value="1"/>
</dbReference>
<dbReference type="RefSeq" id="WP_265263505.1">
    <property type="nucleotide sequence ID" value="NZ_JAIHOM010000020.1"/>
</dbReference>
<feature type="domain" description="Beta-lactamase-related" evidence="2">
    <location>
        <begin position="56"/>
        <end position="375"/>
    </location>
</feature>
<dbReference type="PANTHER" id="PTHR46825:SF9">
    <property type="entry name" value="BETA-LACTAMASE-RELATED DOMAIN-CONTAINING PROTEIN"/>
    <property type="match status" value="1"/>
</dbReference>
<dbReference type="EMBL" id="JAIHOM010000020">
    <property type="protein sequence ID" value="MCW6035791.1"/>
    <property type="molecule type" value="Genomic_DNA"/>
</dbReference>
<proteinExistence type="predicted"/>
<feature type="transmembrane region" description="Helical" evidence="1">
    <location>
        <begin position="7"/>
        <end position="25"/>
    </location>
</feature>
<keyword evidence="1" id="KW-0812">Transmembrane</keyword>